<dbReference type="OrthoDB" id="691673at2759"/>
<evidence type="ECO:0000259" key="1">
    <source>
        <dbReference type="Pfam" id="PF13837"/>
    </source>
</evidence>
<proteinExistence type="predicted"/>
<dbReference type="PANTHER" id="PTHR47595:SF1">
    <property type="entry name" value="MYB_SANT-LIKE DNA-BINDING DOMAIN-CONTAINING PROTEIN"/>
    <property type="match status" value="1"/>
</dbReference>
<dbReference type="Pfam" id="PF13837">
    <property type="entry name" value="Myb_DNA-bind_4"/>
    <property type="match status" value="1"/>
</dbReference>
<gene>
    <name evidence="2" type="ORF">X975_21876</name>
</gene>
<dbReference type="EMBL" id="KK118895">
    <property type="protein sequence ID" value="KFM74161.1"/>
    <property type="molecule type" value="Genomic_DNA"/>
</dbReference>
<protein>
    <submittedName>
        <fullName evidence="2">Zinc finger protein with KRAB and SCAN domains 2</fullName>
    </submittedName>
</protein>
<dbReference type="PANTHER" id="PTHR47595">
    <property type="entry name" value="HEAT SHOCK 70 KDA PROTEIN 14"/>
    <property type="match status" value="1"/>
</dbReference>
<dbReference type="OMA" id="ERGKHWT"/>
<feature type="domain" description="Myb/SANT-like DNA-binding" evidence="1">
    <location>
        <begin position="9"/>
        <end position="98"/>
    </location>
</feature>
<name>A0A087U9X2_STEMI</name>
<dbReference type="Proteomes" id="UP000054359">
    <property type="component" value="Unassembled WGS sequence"/>
</dbReference>
<dbReference type="STRING" id="407821.A0A087U9X2"/>
<accession>A0A087U9X2</accession>
<dbReference type="Gene3D" id="1.10.10.60">
    <property type="entry name" value="Homeodomain-like"/>
    <property type="match status" value="1"/>
</dbReference>
<feature type="non-terminal residue" evidence="2">
    <location>
        <position position="134"/>
    </location>
</feature>
<keyword evidence="3" id="KW-1185">Reference proteome</keyword>
<dbReference type="InterPro" id="IPR044822">
    <property type="entry name" value="Myb_DNA-bind_4"/>
</dbReference>
<reference evidence="2 3" key="1">
    <citation type="submission" date="2013-11" db="EMBL/GenBank/DDBJ databases">
        <title>Genome sequencing of Stegodyphus mimosarum.</title>
        <authorList>
            <person name="Bechsgaard J."/>
        </authorList>
    </citation>
    <scope>NUCLEOTIDE SEQUENCE [LARGE SCALE GENOMIC DNA]</scope>
</reference>
<evidence type="ECO:0000313" key="3">
    <source>
        <dbReference type="Proteomes" id="UP000054359"/>
    </source>
</evidence>
<sequence length="134" mass="15418">MADVPLTARWTVSETIALIEIWGCDSIQKKLDGTVRDTEIYRRIQKELSDAGYSRNTLQIKTKVKALRREYRLQRDKLRLSGAGGKITFRFYHEMDKILGSRDASNPGPITETEILGLEESGKKTHFINTFCFY</sequence>
<organism evidence="2 3">
    <name type="scientific">Stegodyphus mimosarum</name>
    <name type="common">African social velvet spider</name>
    <dbReference type="NCBI Taxonomy" id="407821"/>
    <lineage>
        <taxon>Eukaryota</taxon>
        <taxon>Metazoa</taxon>
        <taxon>Ecdysozoa</taxon>
        <taxon>Arthropoda</taxon>
        <taxon>Chelicerata</taxon>
        <taxon>Arachnida</taxon>
        <taxon>Araneae</taxon>
        <taxon>Araneomorphae</taxon>
        <taxon>Entelegynae</taxon>
        <taxon>Eresoidea</taxon>
        <taxon>Eresidae</taxon>
        <taxon>Stegodyphus</taxon>
    </lineage>
</organism>
<dbReference type="AlphaFoldDB" id="A0A087U9X2"/>
<evidence type="ECO:0000313" key="2">
    <source>
        <dbReference type="EMBL" id="KFM74161.1"/>
    </source>
</evidence>